<dbReference type="EMBL" id="GU735308">
    <property type="protein sequence ID" value="ADE29272.1"/>
    <property type="molecule type" value="Genomic_DNA"/>
</dbReference>
<dbReference type="InterPro" id="IPR006528">
    <property type="entry name" value="Phage_head_morphogenesis_dom"/>
</dbReference>
<dbReference type="Pfam" id="PF04233">
    <property type="entry name" value="Phage_Mu_F"/>
    <property type="match status" value="1"/>
</dbReference>
<evidence type="ECO:0000259" key="1">
    <source>
        <dbReference type="Pfam" id="PF04233"/>
    </source>
</evidence>
<accession>D5L2L3</accession>
<proteinExistence type="predicted"/>
<feature type="domain" description="Phage head morphogenesis" evidence="1">
    <location>
        <begin position="155"/>
        <end position="233"/>
    </location>
</feature>
<reference evidence="2" key="1">
    <citation type="journal article" date="2010" name="Environ. Microbiol.">
        <title>The metavirome of a hypersaline environment.</title>
        <authorList>
            <person name="Santos F."/>
            <person name="Yarza P."/>
            <person name="Parro V."/>
            <person name="Briones C."/>
            <person name="Anton J."/>
        </authorList>
    </citation>
    <scope>NUCLEOTIDE SEQUENCE</scope>
</reference>
<organism evidence="2">
    <name type="scientific">uncultured virus</name>
    <dbReference type="NCBI Taxonomy" id="340016"/>
    <lineage>
        <taxon>Viruses</taxon>
        <taxon>environmental samples</taxon>
    </lineage>
</organism>
<evidence type="ECO:0000313" key="2">
    <source>
        <dbReference type="EMBL" id="ADE29272.1"/>
    </source>
</evidence>
<name>D5L2L3_9VIRU</name>
<sequence>MRSIRGIVREQVGYENDVFGLSEDGEQARPGALDDDDPDVFRFQARRENIDAFLRWFTDRLRRGLLEPTRVRDVERGEHYTAEFMRSAYAQAWRQARNRLRQQGVEVGSLPGDADEADGLITALGSMPAPRRSLREIYLRTYENLQSIENEMTETVRATLLDGLTDGVNPREMARSLTDEIESLQRTRAETLARTETIHAYTESTIDRYRAAGVETVQHGEFSDSDDSRVCPILK</sequence>
<protein>
    <submittedName>
        <fullName evidence="2">Conserved hypothetical Mu-phage related protein</fullName>
    </submittedName>
</protein>